<dbReference type="Proteomes" id="UP000005522">
    <property type="component" value="Chromosome"/>
</dbReference>
<dbReference type="AlphaFoldDB" id="A0A059ZT18"/>
<sequence length="58" mass="6576">MDTAQGQTPRRQPPCKLDPLRLTAYVCPYCCPLAVTLRQRLPQERSLGDSSPHRRSLP</sequence>
<protein>
    <submittedName>
        <fullName evidence="1">Uncharacterized protein</fullName>
    </submittedName>
</protein>
<reference evidence="1 2" key="1">
    <citation type="journal article" date="2009" name="J. Bacteriol.">
        <title>Draft genome sequence of the extremely acidophilic bacterium Acidithiobacillus caldus ATCC 51756 reveals metabolic versatility in the genus Acidithiobacillus.</title>
        <authorList>
            <person name="Valdes J."/>
            <person name="Quatrini R."/>
            <person name="Hallberg K."/>
            <person name="Dopson M."/>
            <person name="Valenzuela P.D."/>
            <person name="Holmes D.S."/>
        </authorList>
    </citation>
    <scope>NUCLEOTIDE SEQUENCE [LARGE SCALE GENOMIC DNA]</scope>
    <source>
        <strain evidence="2">ATCC 51756 / DSM 8584 / KU</strain>
    </source>
</reference>
<proteinExistence type="predicted"/>
<dbReference type="KEGG" id="acz:Acaty_c0755"/>
<evidence type="ECO:0000313" key="2">
    <source>
        <dbReference type="Proteomes" id="UP000005522"/>
    </source>
</evidence>
<evidence type="ECO:0000313" key="1">
    <source>
        <dbReference type="EMBL" id="AIA54633.1"/>
    </source>
</evidence>
<organism evidence="1 2">
    <name type="scientific">Acidithiobacillus caldus (strain ATCC 51756 / DSM 8584 / KU)</name>
    <dbReference type="NCBI Taxonomy" id="637389"/>
    <lineage>
        <taxon>Bacteria</taxon>
        <taxon>Pseudomonadati</taxon>
        <taxon>Pseudomonadota</taxon>
        <taxon>Acidithiobacillia</taxon>
        <taxon>Acidithiobacillales</taxon>
        <taxon>Acidithiobacillaceae</taxon>
        <taxon>Acidithiobacillus</taxon>
    </lineage>
</organism>
<name>A0A059ZT18_ACICK</name>
<dbReference type="EMBL" id="CP005986">
    <property type="protein sequence ID" value="AIA54633.1"/>
    <property type="molecule type" value="Genomic_DNA"/>
</dbReference>
<dbReference type="HOGENOM" id="CLU_2968755_0_0_6"/>
<gene>
    <name evidence="1" type="ORF">Acaty_c0755</name>
</gene>
<accession>A0A059ZT18</accession>